<evidence type="ECO:0000256" key="1">
    <source>
        <dbReference type="SAM" id="MobiDB-lite"/>
    </source>
</evidence>
<feature type="region of interest" description="Disordered" evidence="1">
    <location>
        <begin position="72"/>
        <end position="97"/>
    </location>
</feature>
<organism evidence="2 3">
    <name type="scientific">Trichonephila inaurata madagascariensis</name>
    <dbReference type="NCBI Taxonomy" id="2747483"/>
    <lineage>
        <taxon>Eukaryota</taxon>
        <taxon>Metazoa</taxon>
        <taxon>Ecdysozoa</taxon>
        <taxon>Arthropoda</taxon>
        <taxon>Chelicerata</taxon>
        <taxon>Arachnida</taxon>
        <taxon>Araneae</taxon>
        <taxon>Araneomorphae</taxon>
        <taxon>Entelegynae</taxon>
        <taxon>Araneoidea</taxon>
        <taxon>Nephilidae</taxon>
        <taxon>Trichonephila</taxon>
        <taxon>Trichonephila inaurata</taxon>
    </lineage>
</organism>
<proteinExistence type="predicted"/>
<evidence type="ECO:0000313" key="3">
    <source>
        <dbReference type="Proteomes" id="UP000886998"/>
    </source>
</evidence>
<gene>
    <name evidence="2" type="ORF">TNIN_278331</name>
</gene>
<feature type="compositionally biased region" description="Polar residues" evidence="1">
    <location>
        <begin position="81"/>
        <end position="97"/>
    </location>
</feature>
<dbReference type="EMBL" id="BMAV01002907">
    <property type="protein sequence ID" value="GFY42149.1"/>
    <property type="molecule type" value="Genomic_DNA"/>
</dbReference>
<evidence type="ECO:0000313" key="2">
    <source>
        <dbReference type="EMBL" id="GFY42149.1"/>
    </source>
</evidence>
<sequence>MRTVQCAIHLKITIRCVLANPFASNKPEMVIGGETRFCRGRRKTNWPSQRAPRAFLEWKRSPTFFAPPCTAARGREEKESNTGGRFANTSFYKRNQI</sequence>
<comment type="caution">
    <text evidence="2">The sequence shown here is derived from an EMBL/GenBank/DDBJ whole genome shotgun (WGS) entry which is preliminary data.</text>
</comment>
<keyword evidence="3" id="KW-1185">Reference proteome</keyword>
<dbReference type="AlphaFoldDB" id="A0A8X6WXC5"/>
<name>A0A8X6WXC5_9ARAC</name>
<protein>
    <submittedName>
        <fullName evidence="2">Uncharacterized protein</fullName>
    </submittedName>
</protein>
<dbReference type="Proteomes" id="UP000886998">
    <property type="component" value="Unassembled WGS sequence"/>
</dbReference>
<accession>A0A8X6WXC5</accession>
<reference evidence="2" key="1">
    <citation type="submission" date="2020-08" db="EMBL/GenBank/DDBJ databases">
        <title>Multicomponent nature underlies the extraordinary mechanical properties of spider dragline silk.</title>
        <authorList>
            <person name="Kono N."/>
            <person name="Nakamura H."/>
            <person name="Mori M."/>
            <person name="Yoshida Y."/>
            <person name="Ohtoshi R."/>
            <person name="Malay A.D."/>
            <person name="Moran D.A.P."/>
            <person name="Tomita M."/>
            <person name="Numata K."/>
            <person name="Arakawa K."/>
        </authorList>
    </citation>
    <scope>NUCLEOTIDE SEQUENCE</scope>
</reference>